<comment type="caution">
    <text evidence="2">The sequence shown here is derived from an EMBL/GenBank/DDBJ whole genome shotgun (WGS) entry which is preliminary data.</text>
</comment>
<sequence>MVKTDSIGQEVSALDKRTRTIRRSGIVLLILGLVSLVVAGIGYAISRLLSPGVNDFMIDVPALLIPSAGHGNGSDLFSAAMPFESALSGFLSSPVFIAVPVIIAVGFGLMKLMQGEGVGAFLPVLAIVPMIFAAKMVTGVLTDTDTPEDSSSSPTELVRQLIKDNKPADLVAYLEKNSGHTPETAGLLEYVKAQAGIRENKPDIDLIRKVVADYQRNPALKNPPDDVRYGLEMTAFKETITPPATRYAQGKLKKARFFSSVSSAGFSISGILVLLGGMLFLWGAQMKKRVAFIKGVALK</sequence>
<organism evidence="2">
    <name type="scientific">Salmonella muenchen</name>
    <dbReference type="NCBI Taxonomy" id="596"/>
    <lineage>
        <taxon>Bacteria</taxon>
        <taxon>Pseudomonadati</taxon>
        <taxon>Pseudomonadota</taxon>
        <taxon>Gammaproteobacteria</taxon>
        <taxon>Enterobacterales</taxon>
        <taxon>Enterobacteriaceae</taxon>
        <taxon>Salmonella</taxon>
    </lineage>
</organism>
<keyword evidence="1" id="KW-0472">Membrane</keyword>
<feature type="transmembrane region" description="Helical" evidence="1">
    <location>
        <begin position="86"/>
        <end position="109"/>
    </location>
</feature>
<dbReference type="EMBL" id="DAARZU010000030">
    <property type="protein sequence ID" value="HAE4638726.1"/>
    <property type="molecule type" value="Genomic_DNA"/>
</dbReference>
<protein>
    <submittedName>
        <fullName evidence="2">KlaC</fullName>
    </submittedName>
</protein>
<feature type="transmembrane region" description="Helical" evidence="1">
    <location>
        <begin position="26"/>
        <end position="45"/>
    </location>
</feature>
<dbReference type="AlphaFoldDB" id="A0A731R224"/>
<name>A0A731R224_SALMU</name>
<keyword evidence="1" id="KW-1133">Transmembrane helix</keyword>
<feature type="transmembrane region" description="Helical" evidence="1">
    <location>
        <begin position="264"/>
        <end position="284"/>
    </location>
</feature>
<proteinExistence type="predicted"/>
<evidence type="ECO:0000256" key="1">
    <source>
        <dbReference type="SAM" id="Phobius"/>
    </source>
</evidence>
<reference evidence="2" key="1">
    <citation type="journal article" date="2018" name="Genome Biol.">
        <title>SKESA: strategic k-mer extension for scrupulous assemblies.</title>
        <authorList>
            <person name="Souvorov A."/>
            <person name="Agarwala R."/>
            <person name="Lipman D.J."/>
        </authorList>
    </citation>
    <scope>NUCLEOTIDE SEQUENCE</scope>
    <source>
        <strain evidence="2">11-0524</strain>
    </source>
</reference>
<feature type="transmembrane region" description="Helical" evidence="1">
    <location>
        <begin position="121"/>
        <end position="141"/>
    </location>
</feature>
<gene>
    <name evidence="2" type="ORF">G4D12_004041</name>
</gene>
<reference evidence="2" key="2">
    <citation type="submission" date="2018-07" db="EMBL/GenBank/DDBJ databases">
        <authorList>
            <consortium name="NCBI Pathogen Detection Project"/>
        </authorList>
    </citation>
    <scope>NUCLEOTIDE SEQUENCE</scope>
    <source>
        <strain evidence="2">11-0524</strain>
    </source>
</reference>
<keyword evidence="1" id="KW-0812">Transmembrane</keyword>
<evidence type="ECO:0000313" key="2">
    <source>
        <dbReference type="EMBL" id="HAE4638726.1"/>
    </source>
</evidence>
<accession>A0A731R224</accession>